<feature type="compositionally biased region" description="Low complexity" evidence="1">
    <location>
        <begin position="186"/>
        <end position="211"/>
    </location>
</feature>
<keyword evidence="3" id="KW-1185">Reference proteome</keyword>
<feature type="region of interest" description="Disordered" evidence="1">
    <location>
        <begin position="179"/>
        <end position="211"/>
    </location>
</feature>
<feature type="region of interest" description="Disordered" evidence="1">
    <location>
        <begin position="1"/>
        <end position="33"/>
    </location>
</feature>
<comment type="caution">
    <text evidence="2">The sequence shown here is derived from an EMBL/GenBank/DDBJ whole genome shotgun (WGS) entry which is preliminary data.</text>
</comment>
<gene>
    <name evidence="2" type="ORF">PLEPLA_LOCUS11583</name>
</gene>
<feature type="region of interest" description="Disordered" evidence="1">
    <location>
        <begin position="86"/>
        <end position="121"/>
    </location>
</feature>
<evidence type="ECO:0000313" key="2">
    <source>
        <dbReference type="EMBL" id="CAB1423662.1"/>
    </source>
</evidence>
<accession>A0A9N7YEN2</accession>
<dbReference type="Proteomes" id="UP001153269">
    <property type="component" value="Unassembled WGS sequence"/>
</dbReference>
<evidence type="ECO:0000256" key="1">
    <source>
        <dbReference type="SAM" id="MobiDB-lite"/>
    </source>
</evidence>
<feature type="compositionally biased region" description="Basic and acidic residues" evidence="1">
    <location>
        <begin position="92"/>
        <end position="108"/>
    </location>
</feature>
<name>A0A9N7YEN2_PLEPL</name>
<sequence length="211" mass="23460">MLQQPPSITLVHWESTPPSKGSQTLSPTLHTNTRPRVTSMFLSPRSLGCDGHRSGAVGSSVYRVLGSFRERGPLLGSLEPRRRSIINPIDSTAEKREREREERERDSLHCSTTEARGREPAPLRRLSSLRCLRSPESVLPCITTQSADPSSIIHHQTIIQPSSKHHPTIIQPSSIIHHPSSKIHHPSSIIKPSSNHHPSSINHHPTIIHPT</sequence>
<protein>
    <submittedName>
        <fullName evidence="2">Uncharacterized protein</fullName>
    </submittedName>
</protein>
<reference evidence="2" key="1">
    <citation type="submission" date="2020-03" db="EMBL/GenBank/DDBJ databases">
        <authorList>
            <person name="Weist P."/>
        </authorList>
    </citation>
    <scope>NUCLEOTIDE SEQUENCE</scope>
</reference>
<dbReference type="EMBL" id="CADEAL010000670">
    <property type="protein sequence ID" value="CAB1423662.1"/>
    <property type="molecule type" value="Genomic_DNA"/>
</dbReference>
<dbReference type="AlphaFoldDB" id="A0A9N7YEN2"/>
<proteinExistence type="predicted"/>
<feature type="compositionally biased region" description="Polar residues" evidence="1">
    <location>
        <begin position="16"/>
        <end position="33"/>
    </location>
</feature>
<organism evidence="2 3">
    <name type="scientific">Pleuronectes platessa</name>
    <name type="common">European plaice</name>
    <dbReference type="NCBI Taxonomy" id="8262"/>
    <lineage>
        <taxon>Eukaryota</taxon>
        <taxon>Metazoa</taxon>
        <taxon>Chordata</taxon>
        <taxon>Craniata</taxon>
        <taxon>Vertebrata</taxon>
        <taxon>Euteleostomi</taxon>
        <taxon>Actinopterygii</taxon>
        <taxon>Neopterygii</taxon>
        <taxon>Teleostei</taxon>
        <taxon>Neoteleostei</taxon>
        <taxon>Acanthomorphata</taxon>
        <taxon>Carangaria</taxon>
        <taxon>Pleuronectiformes</taxon>
        <taxon>Pleuronectoidei</taxon>
        <taxon>Pleuronectidae</taxon>
        <taxon>Pleuronectes</taxon>
    </lineage>
</organism>
<evidence type="ECO:0000313" key="3">
    <source>
        <dbReference type="Proteomes" id="UP001153269"/>
    </source>
</evidence>